<evidence type="ECO:0000313" key="5">
    <source>
        <dbReference type="Proteomes" id="UP001189122"/>
    </source>
</evidence>
<feature type="compositionally biased region" description="Basic and acidic residues" evidence="2">
    <location>
        <begin position="323"/>
        <end position="343"/>
    </location>
</feature>
<dbReference type="GO" id="GO:0032451">
    <property type="term" value="F:demethylase activity"/>
    <property type="evidence" value="ECO:0007669"/>
    <property type="project" value="InterPro"/>
</dbReference>
<evidence type="ECO:0000256" key="2">
    <source>
        <dbReference type="SAM" id="MobiDB-lite"/>
    </source>
</evidence>
<feature type="region of interest" description="Disordered" evidence="2">
    <location>
        <begin position="284"/>
        <end position="415"/>
    </location>
</feature>
<reference evidence="4 5" key="1">
    <citation type="submission" date="2019-12" db="EMBL/GenBank/DDBJ databases">
        <authorList>
            <person name="Scholz U."/>
            <person name="Mascher M."/>
            <person name="Fiebig A."/>
        </authorList>
    </citation>
    <scope>NUCLEOTIDE SEQUENCE</scope>
</reference>
<dbReference type="EMBL" id="CACRZD030000002">
    <property type="protein sequence ID" value="CAA6655948.1"/>
    <property type="molecule type" value="Genomic_DNA"/>
</dbReference>
<gene>
    <name evidence="4" type="ORF">SI7747_02002488</name>
</gene>
<dbReference type="SUPFAM" id="SSF51197">
    <property type="entry name" value="Clavaminate synthase-like"/>
    <property type="match status" value="1"/>
</dbReference>
<dbReference type="InterPro" id="IPR044842">
    <property type="entry name" value="ALKBH9B/ALKBH10B-like"/>
</dbReference>
<evidence type="ECO:0000256" key="1">
    <source>
        <dbReference type="ARBA" id="ARBA00007879"/>
    </source>
</evidence>
<dbReference type="PROSITE" id="PS51471">
    <property type="entry name" value="FE2OG_OXY"/>
    <property type="match status" value="1"/>
</dbReference>
<dbReference type="Gene3D" id="2.60.120.590">
    <property type="entry name" value="Alpha-ketoglutarate-dependent dioxygenase AlkB-like"/>
    <property type="match status" value="1"/>
</dbReference>
<name>A0A7I8IDS8_SPIIN</name>
<evidence type="ECO:0000259" key="3">
    <source>
        <dbReference type="PROSITE" id="PS51471"/>
    </source>
</evidence>
<dbReference type="AlphaFoldDB" id="A0A7I8IDS8"/>
<comment type="similarity">
    <text evidence="1">Belongs to the alkB family.</text>
</comment>
<dbReference type="PANTHER" id="PTHR31447:SF5">
    <property type="entry name" value="FE2OG DIOXYGENASE DOMAIN-CONTAINING PROTEIN"/>
    <property type="match status" value="1"/>
</dbReference>
<keyword evidence="5" id="KW-1185">Reference proteome</keyword>
<dbReference type="Pfam" id="PF13532">
    <property type="entry name" value="2OG-FeII_Oxy_2"/>
    <property type="match status" value="1"/>
</dbReference>
<sequence>MSWADMAQEDELEMEAEAEDVKAQAADDADEVNKDDGAVDKKDGIVEEQREYIRFTNVMRKKDFICLERVREKITNVLEGLELHTGVFSAAEQKRIVDFVHELQEKGRRGQLGEWTYSGPEKWMRVKGRATIQFGCCYNNAMDKDGNPPGILRNVAAEPIPSLFKVIIRRLVRWHVLPPSCIPDSCIVNIYDPGDYIPPHIDNHDFLRPFCTVSFVSECNILFGSNLKNLGAGNFTGSATISLPVGDCLNGNGADIAKHCVPGVPHKRISITFRRIDEAKRPFSFQPEPDLQAIQPLSYDTNASKKKPSRRSIGVADAAAHPPRAEHGAQDRRAPPRDREAGRGRKKPSRVVIDGRSLADGDAPPPPSDSRASCRCRRDVPTSPRGGPPGRREDGGRRTAEDRRPEEPGRGRRVPVAFDLRTLGEPGWW</sequence>
<dbReference type="EMBL" id="LR743589">
    <property type="protein sequence ID" value="CAA2616265.1"/>
    <property type="molecule type" value="Genomic_DNA"/>
</dbReference>
<dbReference type="PANTHER" id="PTHR31447">
    <property type="entry name" value="HYDROXYPROLINE-RICH GLYCOPROTEIN FAMILY PROTEIN-RELATED"/>
    <property type="match status" value="1"/>
</dbReference>
<accession>A0A7I8IDS8</accession>
<feature type="compositionally biased region" description="Acidic residues" evidence="2">
    <location>
        <begin position="7"/>
        <end position="18"/>
    </location>
</feature>
<feature type="region of interest" description="Disordered" evidence="2">
    <location>
        <begin position="1"/>
        <end position="38"/>
    </location>
</feature>
<proteinExistence type="inferred from homology"/>
<organism evidence="4">
    <name type="scientific">Spirodela intermedia</name>
    <name type="common">Intermediate duckweed</name>
    <dbReference type="NCBI Taxonomy" id="51605"/>
    <lineage>
        <taxon>Eukaryota</taxon>
        <taxon>Viridiplantae</taxon>
        <taxon>Streptophyta</taxon>
        <taxon>Embryophyta</taxon>
        <taxon>Tracheophyta</taxon>
        <taxon>Spermatophyta</taxon>
        <taxon>Magnoliopsida</taxon>
        <taxon>Liliopsida</taxon>
        <taxon>Araceae</taxon>
        <taxon>Lemnoideae</taxon>
        <taxon>Spirodela</taxon>
    </lineage>
</organism>
<protein>
    <recommendedName>
        <fullName evidence="3">Fe2OG dioxygenase domain-containing protein</fullName>
    </recommendedName>
</protein>
<feature type="domain" description="Fe2OG dioxygenase" evidence="3">
    <location>
        <begin position="182"/>
        <end position="277"/>
    </location>
</feature>
<feature type="compositionally biased region" description="Basic and acidic residues" evidence="2">
    <location>
        <begin position="390"/>
        <end position="410"/>
    </location>
</feature>
<dbReference type="Proteomes" id="UP001189122">
    <property type="component" value="Unassembled WGS sequence"/>
</dbReference>
<evidence type="ECO:0000313" key="4">
    <source>
        <dbReference type="EMBL" id="CAA2616265.1"/>
    </source>
</evidence>
<dbReference type="InterPro" id="IPR005123">
    <property type="entry name" value="Oxoglu/Fe-dep_dioxygenase_dom"/>
</dbReference>
<dbReference type="GO" id="GO:0003729">
    <property type="term" value="F:mRNA binding"/>
    <property type="evidence" value="ECO:0007669"/>
    <property type="project" value="InterPro"/>
</dbReference>
<dbReference type="InterPro" id="IPR037151">
    <property type="entry name" value="AlkB-like_sf"/>
</dbReference>
<dbReference type="InterPro" id="IPR027450">
    <property type="entry name" value="AlkB-like"/>
</dbReference>
<dbReference type="GO" id="GO:0006402">
    <property type="term" value="P:mRNA catabolic process"/>
    <property type="evidence" value="ECO:0007669"/>
    <property type="project" value="InterPro"/>
</dbReference>